<reference evidence="2 3" key="1">
    <citation type="submission" date="2024-03" db="EMBL/GenBank/DDBJ databases">
        <title>Role of Flies in the Dissemination of Carbapenem-Resistant Enterobacteriaceae (CRE): An Epidemiological and Genomic Study in China.</title>
        <authorList>
            <person name="Chen K."/>
            <person name="Zhang R."/>
            <person name="Chen S."/>
        </authorList>
    </citation>
    <scope>NUCLEOTIDE SEQUENCE [LARGE SCALE GENOMIC DNA]</scope>
    <source>
        <strain evidence="3">fly-313</strain>
    </source>
</reference>
<accession>A0ABV4AE12</accession>
<name>A0ABV4AE12_9ENTR</name>
<dbReference type="Proteomes" id="UP001561463">
    <property type="component" value="Unassembled WGS sequence"/>
</dbReference>
<feature type="chain" id="PRO_5047537500" evidence="1">
    <location>
        <begin position="20"/>
        <end position="289"/>
    </location>
</feature>
<dbReference type="RefSeq" id="WP_369498799.1">
    <property type="nucleotide sequence ID" value="NZ_JBFZPZ010000019.1"/>
</dbReference>
<dbReference type="EMBL" id="JBFZPZ010000019">
    <property type="protein sequence ID" value="MEX9254548.1"/>
    <property type="molecule type" value="Genomic_DNA"/>
</dbReference>
<evidence type="ECO:0000313" key="3">
    <source>
        <dbReference type="Proteomes" id="UP001561463"/>
    </source>
</evidence>
<proteinExistence type="predicted"/>
<comment type="caution">
    <text evidence="2">The sequence shown here is derived from an EMBL/GenBank/DDBJ whole genome shotgun (WGS) entry which is preliminary data.</text>
</comment>
<organism evidence="2 3">
    <name type="scientific">Pseudenterobacter timonensis</name>
    <dbReference type="NCBI Taxonomy" id="1755099"/>
    <lineage>
        <taxon>Bacteria</taxon>
        <taxon>Pseudomonadati</taxon>
        <taxon>Pseudomonadota</taxon>
        <taxon>Gammaproteobacteria</taxon>
        <taxon>Enterobacterales</taxon>
        <taxon>Enterobacteriaceae</taxon>
        <taxon>Pseudenterobacter</taxon>
    </lineage>
</organism>
<gene>
    <name evidence="2" type="ORF">AB7Z85_18820</name>
</gene>
<keyword evidence="3" id="KW-1185">Reference proteome</keyword>
<protein>
    <submittedName>
        <fullName evidence="2">Uncharacterized protein</fullName>
    </submittedName>
</protein>
<evidence type="ECO:0000256" key="1">
    <source>
        <dbReference type="SAM" id="SignalP"/>
    </source>
</evidence>
<keyword evidence="1" id="KW-0732">Signal</keyword>
<feature type="signal peptide" evidence="1">
    <location>
        <begin position="1"/>
        <end position="19"/>
    </location>
</feature>
<sequence>MKIITALSVTAMLCATASAAQIHCLTTAANGFVRNAIPGVLNLEKNSDGNIELTATIDGIDYSRTYLPDDDLRVIPAYDDNGTHSITMYNDEQRRHDDTIAAIWHIDALTQTTETVYTCETDADIDKDDADKVAWSKMTPAQREAVQKVNEKRREAQIDAMMAESQKQAAAAAAKARAKKQAEYDKWLADTKAKLAAREKKDADQAKQWDESPAGKQFHAFESNWAGEHFYSSQLVATEIDGQREGHSADQIKHDVDALKQKQFNETVNAYHAKYGNNASVVPADVYGN</sequence>
<evidence type="ECO:0000313" key="2">
    <source>
        <dbReference type="EMBL" id="MEX9254548.1"/>
    </source>
</evidence>